<evidence type="ECO:0000256" key="5">
    <source>
        <dbReference type="RuleBase" id="RU361187"/>
    </source>
</evidence>
<dbReference type="Pfam" id="PF04616">
    <property type="entry name" value="Glyco_hydro_43"/>
    <property type="match status" value="1"/>
</dbReference>
<evidence type="ECO:0000313" key="7">
    <source>
        <dbReference type="Proteomes" id="UP001233314"/>
    </source>
</evidence>
<keyword evidence="3 5" id="KW-0378">Hydrolase</keyword>
<dbReference type="RefSeq" id="WP_305027446.1">
    <property type="nucleotide sequence ID" value="NZ_JAUQTA010000001.1"/>
</dbReference>
<comment type="similarity">
    <text evidence="2 5">Belongs to the glycosyl hydrolase 43 family.</text>
</comment>
<organism evidence="6 7">
    <name type="scientific">Nocardioides jiangxiensis</name>
    <dbReference type="NCBI Taxonomy" id="3064524"/>
    <lineage>
        <taxon>Bacteria</taxon>
        <taxon>Bacillati</taxon>
        <taxon>Actinomycetota</taxon>
        <taxon>Actinomycetes</taxon>
        <taxon>Propionibacteriales</taxon>
        <taxon>Nocardioidaceae</taxon>
        <taxon>Nocardioides</taxon>
    </lineage>
</organism>
<gene>
    <name evidence="6" type="ORF">Q5722_06785</name>
</gene>
<dbReference type="PANTHER" id="PTHR43301:SF3">
    <property type="entry name" value="ARABINAN ENDO-1,5-ALPHA-L-ARABINOSIDASE A-RELATED"/>
    <property type="match status" value="1"/>
</dbReference>
<dbReference type="Proteomes" id="UP001233314">
    <property type="component" value="Unassembled WGS sequence"/>
</dbReference>
<dbReference type="InterPro" id="IPR023296">
    <property type="entry name" value="Glyco_hydro_beta-prop_sf"/>
</dbReference>
<evidence type="ECO:0000256" key="3">
    <source>
        <dbReference type="ARBA" id="ARBA00022801"/>
    </source>
</evidence>
<evidence type="ECO:0000256" key="2">
    <source>
        <dbReference type="ARBA" id="ARBA00009865"/>
    </source>
</evidence>
<dbReference type="InterPro" id="IPR006710">
    <property type="entry name" value="Glyco_hydro_43"/>
</dbReference>
<evidence type="ECO:0000256" key="1">
    <source>
        <dbReference type="ARBA" id="ARBA00004834"/>
    </source>
</evidence>
<dbReference type="Gene3D" id="2.115.10.20">
    <property type="entry name" value="Glycosyl hydrolase domain, family 43"/>
    <property type="match status" value="1"/>
</dbReference>
<evidence type="ECO:0000313" key="6">
    <source>
        <dbReference type="EMBL" id="MDO7868070.1"/>
    </source>
</evidence>
<comment type="pathway">
    <text evidence="1">Glycan metabolism; L-arabinan degradation.</text>
</comment>
<protein>
    <submittedName>
        <fullName evidence="6">Family 43 glycosylhydrolase</fullName>
    </submittedName>
</protein>
<dbReference type="InterPro" id="IPR050727">
    <property type="entry name" value="GH43_arabinanases"/>
</dbReference>
<keyword evidence="7" id="KW-1185">Reference proteome</keyword>
<reference evidence="6 7" key="1">
    <citation type="submission" date="2023-07" db="EMBL/GenBank/DDBJ databases">
        <title>Nocardioides sp. nov WY-20 isolated from soil.</title>
        <authorList>
            <person name="Liu B."/>
            <person name="Wan Y."/>
        </authorList>
    </citation>
    <scope>NUCLEOTIDE SEQUENCE [LARGE SCALE GENOMIC DNA]</scope>
    <source>
        <strain evidence="6 7">WY-20</strain>
    </source>
</reference>
<evidence type="ECO:0000256" key="4">
    <source>
        <dbReference type="ARBA" id="ARBA00023295"/>
    </source>
</evidence>
<accession>A0ABT9AZQ0</accession>
<keyword evidence="4 5" id="KW-0326">Glycosidase</keyword>
<dbReference type="EMBL" id="JAUQTA010000001">
    <property type="protein sequence ID" value="MDO7868070.1"/>
    <property type="molecule type" value="Genomic_DNA"/>
</dbReference>
<sequence length="334" mass="36008">MQAVRGAFVALVGSLVVVAGVVPGTAPAASAHHRGYVVTQLARGGLADPGPAQARGWFHLYGTGPGFPALRSRHAGWGYRAVGRAMPPGGVPRWFGTGIGGARHLWAPHVEVVRGRRGPVFLMYFAATRRGARDCIGVARSTSPTRGFRTVGRPLVCGGPGATAIDPSVYVGPHGRRWLTYVRRDHRSGVGQIRMVELGPAGLAPARGARSRLVVQNGRTITEAPSMLTRGGRTWLFVSRYSYRGCHYRTEVYRARTPGSRFVPAGPDHGHLVLRSRSGRTLCGAGGGEVLRTGRDVRFFFHAWRGGTESTGGRRVPFSTILRWHGGRPFVARR</sequence>
<dbReference type="SUPFAM" id="SSF75005">
    <property type="entry name" value="Arabinanase/levansucrase/invertase"/>
    <property type="match status" value="1"/>
</dbReference>
<name>A0ABT9AZQ0_9ACTN</name>
<proteinExistence type="inferred from homology"/>
<dbReference type="PANTHER" id="PTHR43301">
    <property type="entry name" value="ARABINAN ENDO-1,5-ALPHA-L-ARABINOSIDASE"/>
    <property type="match status" value="1"/>
</dbReference>
<comment type="caution">
    <text evidence="6">The sequence shown here is derived from an EMBL/GenBank/DDBJ whole genome shotgun (WGS) entry which is preliminary data.</text>
</comment>